<dbReference type="EMBL" id="NPIC01000009">
    <property type="protein sequence ID" value="RDL33144.1"/>
    <property type="molecule type" value="Genomic_DNA"/>
</dbReference>
<reference evidence="1 2" key="1">
    <citation type="journal article" date="2018" name="IMA Fungus">
        <title>IMA Genome-F 9: Draft genome sequence of Annulohypoxylon stygium, Aspergillus mulundensis, Berkeleyomyces basicola (syn. Thielaviopsis basicola), Ceratocystis smalleyi, two Cercospora beticola strains, Coleophoma cylindrospora, Fusarium fracticaudum, Phialophora cf. hyalina, and Morchella septimelata.</title>
        <authorList>
            <person name="Wingfield B.D."/>
            <person name="Bills G.F."/>
            <person name="Dong Y."/>
            <person name="Huang W."/>
            <person name="Nel W.J."/>
            <person name="Swalarsk-Parry B.S."/>
            <person name="Vaghefi N."/>
            <person name="Wilken P.M."/>
            <person name="An Z."/>
            <person name="de Beer Z.W."/>
            <person name="De Vos L."/>
            <person name="Chen L."/>
            <person name="Duong T.A."/>
            <person name="Gao Y."/>
            <person name="Hammerbacher A."/>
            <person name="Kikkert J.R."/>
            <person name="Li Y."/>
            <person name="Li H."/>
            <person name="Li K."/>
            <person name="Li Q."/>
            <person name="Liu X."/>
            <person name="Ma X."/>
            <person name="Naidoo K."/>
            <person name="Pethybridge S.J."/>
            <person name="Sun J."/>
            <person name="Steenkamp E.T."/>
            <person name="van der Nest M.A."/>
            <person name="van Wyk S."/>
            <person name="Wingfield M.J."/>
            <person name="Xiong C."/>
            <person name="Yue Q."/>
            <person name="Zhang X."/>
        </authorList>
    </citation>
    <scope>NUCLEOTIDE SEQUENCE [LARGE SCALE GENOMIC DNA]</scope>
    <source>
        <strain evidence="1 2">BP 5553</strain>
    </source>
</reference>
<sequence length="137" mass="15911">MSSAKLDFEMTPELEVILQRELREPGTWLHPSMKSDTQMDGFKVVYNAEMTLPEPDDKNGLLAWLGVNEGASEKVLKYYERLVAKNPDGRLYQYKSDTPESILVNHLCAIFLLGRGQEWDFDEAEDFGIQYFLFYYI</sequence>
<comment type="caution">
    <text evidence="1">The sequence shown here is derived from an EMBL/GenBank/DDBJ whole genome shotgun (WGS) entry which is preliminary data.</text>
</comment>
<accession>A0A370TEM1</accession>
<dbReference type="Proteomes" id="UP000254866">
    <property type="component" value="Unassembled WGS sequence"/>
</dbReference>
<dbReference type="OrthoDB" id="4633200at2759"/>
<dbReference type="GeneID" id="43601432"/>
<evidence type="ECO:0000313" key="1">
    <source>
        <dbReference type="EMBL" id="RDL33144.1"/>
    </source>
</evidence>
<organism evidence="1 2">
    <name type="scientific">Venustampulla echinocandica</name>
    <dbReference type="NCBI Taxonomy" id="2656787"/>
    <lineage>
        <taxon>Eukaryota</taxon>
        <taxon>Fungi</taxon>
        <taxon>Dikarya</taxon>
        <taxon>Ascomycota</taxon>
        <taxon>Pezizomycotina</taxon>
        <taxon>Leotiomycetes</taxon>
        <taxon>Helotiales</taxon>
        <taxon>Pleuroascaceae</taxon>
        <taxon>Venustampulla</taxon>
    </lineage>
</organism>
<gene>
    <name evidence="1" type="ORF">BP5553_08583</name>
</gene>
<protein>
    <submittedName>
        <fullName evidence="1">Uncharacterized protein</fullName>
    </submittedName>
</protein>
<keyword evidence="2" id="KW-1185">Reference proteome</keyword>
<dbReference type="AlphaFoldDB" id="A0A370TEM1"/>
<name>A0A370TEM1_9HELO</name>
<dbReference type="RefSeq" id="XP_031866637.1">
    <property type="nucleotide sequence ID" value="XM_032017206.1"/>
</dbReference>
<proteinExistence type="predicted"/>
<evidence type="ECO:0000313" key="2">
    <source>
        <dbReference type="Proteomes" id="UP000254866"/>
    </source>
</evidence>